<dbReference type="GO" id="GO:0051082">
    <property type="term" value="F:unfolded protein binding"/>
    <property type="evidence" value="ECO:0007669"/>
    <property type="project" value="TreeGrafter"/>
</dbReference>
<dbReference type="PRINTS" id="PR00297">
    <property type="entry name" value="CHAPERONIN10"/>
</dbReference>
<evidence type="ECO:0000313" key="5">
    <source>
        <dbReference type="EMBL" id="OWK39673.1"/>
    </source>
</evidence>
<gene>
    <name evidence="3" type="primary">groES</name>
    <name evidence="3" type="synonym">groS</name>
    <name evidence="5" type="ORF">FRUB_05563</name>
</gene>
<evidence type="ECO:0000256" key="3">
    <source>
        <dbReference type="HAMAP-Rule" id="MF_00580"/>
    </source>
</evidence>
<dbReference type="InterPro" id="IPR020818">
    <property type="entry name" value="Chaperonin_GroES"/>
</dbReference>
<dbReference type="PROSITE" id="PS00681">
    <property type="entry name" value="CHAPERONINS_CPN10"/>
    <property type="match status" value="1"/>
</dbReference>
<dbReference type="Proteomes" id="UP000214646">
    <property type="component" value="Unassembled WGS sequence"/>
</dbReference>
<name>A0A225DFB0_9BACT</name>
<evidence type="ECO:0000256" key="2">
    <source>
        <dbReference type="ARBA" id="ARBA00023186"/>
    </source>
</evidence>
<dbReference type="GO" id="GO:0046872">
    <property type="term" value="F:metal ion binding"/>
    <property type="evidence" value="ECO:0007669"/>
    <property type="project" value="TreeGrafter"/>
</dbReference>
<dbReference type="PANTHER" id="PTHR10772">
    <property type="entry name" value="10 KDA HEAT SHOCK PROTEIN"/>
    <property type="match status" value="1"/>
</dbReference>
<dbReference type="SUPFAM" id="SSF50129">
    <property type="entry name" value="GroES-like"/>
    <property type="match status" value="1"/>
</dbReference>
<dbReference type="RefSeq" id="WP_088256550.1">
    <property type="nucleotide sequence ID" value="NZ_NIDE01000009.1"/>
</dbReference>
<dbReference type="FunFam" id="2.30.33.40:FF:000001">
    <property type="entry name" value="10 kDa chaperonin"/>
    <property type="match status" value="1"/>
</dbReference>
<dbReference type="GO" id="GO:0044183">
    <property type="term" value="F:protein folding chaperone"/>
    <property type="evidence" value="ECO:0007669"/>
    <property type="project" value="InterPro"/>
</dbReference>
<comment type="function">
    <text evidence="3 4">Together with the chaperonin GroEL, plays an essential role in assisting protein folding. The GroEL-GroES system forms a nano-cage that allows encapsulation of the non-native substrate proteins and provides a physical environment optimized to promote and accelerate protein folding. GroES binds to the apical surface of the GroEL ring, thereby capping the opening of the GroEL channel.</text>
</comment>
<dbReference type="OrthoDB" id="9806791at2"/>
<comment type="subcellular location">
    <subcellularLocation>
        <location evidence="3">Cytoplasm</location>
    </subcellularLocation>
</comment>
<proteinExistence type="inferred from homology"/>
<dbReference type="GO" id="GO:0005737">
    <property type="term" value="C:cytoplasm"/>
    <property type="evidence" value="ECO:0007669"/>
    <property type="project" value="UniProtKB-SubCell"/>
</dbReference>
<dbReference type="HAMAP" id="MF_00580">
    <property type="entry name" value="CH10"/>
    <property type="match status" value="1"/>
</dbReference>
<comment type="caution">
    <text evidence="5">The sequence shown here is derived from an EMBL/GenBank/DDBJ whole genome shotgun (WGS) entry which is preliminary data.</text>
</comment>
<sequence length="100" mass="10853">MDLKPIGDRIIVRRELSDEKTAGGILLPDAAKKKPQRGTILAVGPGKINKKDGTRAPMQLKNGDKVLFTSWAGDEFKDRKPAAAGDILIMNEDDVLAVIE</sequence>
<organism evidence="5 6">
    <name type="scientific">Fimbriiglobus ruber</name>
    <dbReference type="NCBI Taxonomy" id="1908690"/>
    <lineage>
        <taxon>Bacteria</taxon>
        <taxon>Pseudomonadati</taxon>
        <taxon>Planctomycetota</taxon>
        <taxon>Planctomycetia</taxon>
        <taxon>Gemmatales</taxon>
        <taxon>Gemmataceae</taxon>
        <taxon>Fimbriiglobus</taxon>
    </lineage>
</organism>
<keyword evidence="3" id="KW-0963">Cytoplasm</keyword>
<keyword evidence="5" id="KW-0346">Stress response</keyword>
<dbReference type="SMART" id="SM00883">
    <property type="entry name" value="Cpn10"/>
    <property type="match status" value="1"/>
</dbReference>
<dbReference type="NCBIfam" id="NF001531">
    <property type="entry name" value="PRK00364.2-2"/>
    <property type="match status" value="1"/>
</dbReference>
<dbReference type="Pfam" id="PF00166">
    <property type="entry name" value="Cpn10"/>
    <property type="match status" value="1"/>
</dbReference>
<comment type="similarity">
    <text evidence="1 3 4">Belongs to the GroES chaperonin family.</text>
</comment>
<keyword evidence="2 3" id="KW-0143">Chaperone</keyword>
<dbReference type="GO" id="GO:0005524">
    <property type="term" value="F:ATP binding"/>
    <property type="evidence" value="ECO:0007669"/>
    <property type="project" value="InterPro"/>
</dbReference>
<dbReference type="InterPro" id="IPR011032">
    <property type="entry name" value="GroES-like_sf"/>
</dbReference>
<dbReference type="PANTHER" id="PTHR10772:SF63">
    <property type="entry name" value="20 KDA CHAPERONIN, CHLOROPLASTIC"/>
    <property type="match status" value="1"/>
</dbReference>
<accession>A0A225DFB0</accession>
<protein>
    <recommendedName>
        <fullName evidence="3">Co-chaperonin GroES</fullName>
    </recommendedName>
    <alternativeName>
        <fullName evidence="3">10 kDa chaperonin</fullName>
    </alternativeName>
    <alternativeName>
        <fullName evidence="3">Chaperonin-10</fullName>
        <shortName evidence="3">Cpn10</shortName>
    </alternativeName>
</protein>
<evidence type="ECO:0000313" key="6">
    <source>
        <dbReference type="Proteomes" id="UP000214646"/>
    </source>
</evidence>
<dbReference type="GO" id="GO:0051087">
    <property type="term" value="F:protein-folding chaperone binding"/>
    <property type="evidence" value="ECO:0007669"/>
    <property type="project" value="TreeGrafter"/>
</dbReference>
<evidence type="ECO:0000256" key="4">
    <source>
        <dbReference type="RuleBase" id="RU000535"/>
    </source>
</evidence>
<keyword evidence="6" id="KW-1185">Reference proteome</keyword>
<comment type="subunit">
    <text evidence="3">Heptamer of 7 subunits arranged in a ring. Interacts with the chaperonin GroEL.</text>
</comment>
<dbReference type="InterPro" id="IPR018369">
    <property type="entry name" value="Chaprnonin_Cpn10_CS"/>
</dbReference>
<evidence type="ECO:0000256" key="1">
    <source>
        <dbReference type="ARBA" id="ARBA00006975"/>
    </source>
</evidence>
<dbReference type="EMBL" id="NIDE01000009">
    <property type="protein sequence ID" value="OWK39673.1"/>
    <property type="molecule type" value="Genomic_DNA"/>
</dbReference>
<dbReference type="CDD" id="cd00320">
    <property type="entry name" value="cpn10"/>
    <property type="match status" value="1"/>
</dbReference>
<dbReference type="AlphaFoldDB" id="A0A225DFB0"/>
<reference evidence="6" key="1">
    <citation type="submission" date="2017-06" db="EMBL/GenBank/DDBJ databases">
        <title>Genome analysis of Fimbriiglobus ruber SP5, the first member of the order Planctomycetales with confirmed chitinolytic capability.</title>
        <authorList>
            <person name="Ravin N.V."/>
            <person name="Rakitin A.L."/>
            <person name="Ivanova A.A."/>
            <person name="Beletsky A.V."/>
            <person name="Kulichevskaya I.S."/>
            <person name="Mardanov A.V."/>
            <person name="Dedysh S.N."/>
        </authorList>
    </citation>
    <scope>NUCLEOTIDE SEQUENCE [LARGE SCALE GENOMIC DNA]</scope>
    <source>
        <strain evidence="6">SP5</strain>
    </source>
</reference>
<dbReference type="InterPro" id="IPR037124">
    <property type="entry name" value="Chaperonin_GroES_sf"/>
</dbReference>
<dbReference type="Gene3D" id="2.30.33.40">
    <property type="entry name" value="GroES chaperonin"/>
    <property type="match status" value="1"/>
</dbReference>